<accession>A0A378I0K2</accession>
<dbReference type="EMBL" id="UGNV01000001">
    <property type="protein sequence ID" value="STX28523.1"/>
    <property type="molecule type" value="Genomic_DNA"/>
</dbReference>
<dbReference type="Proteomes" id="UP000254968">
    <property type="component" value="Unassembled WGS sequence"/>
</dbReference>
<keyword evidence="2" id="KW-1185">Reference proteome</keyword>
<name>A0A378I0K2_9GAMM</name>
<protein>
    <submittedName>
        <fullName evidence="1">Uncharacterized protein</fullName>
    </submittedName>
</protein>
<sequence length="119" mass="13983">MPNSLLTIKDETLKEMASDCMTQFNIHAKKRFGIYFLQPDSPFCLLARYVEAKVFWETYNNDEELLNSEYEAYMPYSNFLLVIDHEKHLPIGSVRMMRPSKLGLKTFHTIVEPPWSCDI</sequence>
<evidence type="ECO:0000313" key="1">
    <source>
        <dbReference type="EMBL" id="STX28523.1"/>
    </source>
</evidence>
<proteinExistence type="predicted"/>
<gene>
    <name evidence="1" type="ORF">NCTC13315_01053</name>
</gene>
<dbReference type="OrthoDB" id="5177648at2"/>
<dbReference type="RefSeq" id="WP_115302263.1">
    <property type="nucleotide sequence ID" value="NZ_CAAAHO010000001.1"/>
</dbReference>
<dbReference type="AlphaFoldDB" id="A0A378I0K2"/>
<reference evidence="1 2" key="1">
    <citation type="submission" date="2018-06" db="EMBL/GenBank/DDBJ databases">
        <authorList>
            <consortium name="Pathogen Informatics"/>
            <person name="Doyle S."/>
        </authorList>
    </citation>
    <scope>NUCLEOTIDE SEQUENCE [LARGE SCALE GENOMIC DNA]</scope>
    <source>
        <strain evidence="1 2">NCTC13315</strain>
    </source>
</reference>
<organism evidence="1 2">
    <name type="scientific">Legionella beliardensis</name>
    <dbReference type="NCBI Taxonomy" id="91822"/>
    <lineage>
        <taxon>Bacteria</taxon>
        <taxon>Pseudomonadati</taxon>
        <taxon>Pseudomonadota</taxon>
        <taxon>Gammaproteobacteria</taxon>
        <taxon>Legionellales</taxon>
        <taxon>Legionellaceae</taxon>
        <taxon>Legionella</taxon>
    </lineage>
</organism>
<evidence type="ECO:0000313" key="2">
    <source>
        <dbReference type="Proteomes" id="UP000254968"/>
    </source>
</evidence>